<organism evidence="1 2">
    <name type="scientific">Rhizophagus irregularis (strain DAOM 181602 / DAOM 197198 / MUCL 43194)</name>
    <name type="common">Arbuscular mycorrhizal fungus</name>
    <name type="synonym">Glomus intraradices</name>
    <dbReference type="NCBI Taxonomy" id="747089"/>
    <lineage>
        <taxon>Eukaryota</taxon>
        <taxon>Fungi</taxon>
        <taxon>Fungi incertae sedis</taxon>
        <taxon>Mucoromycota</taxon>
        <taxon>Glomeromycotina</taxon>
        <taxon>Glomeromycetes</taxon>
        <taxon>Glomerales</taxon>
        <taxon>Glomeraceae</taxon>
        <taxon>Rhizophagus</taxon>
    </lineage>
</organism>
<dbReference type="Proteomes" id="UP000018888">
    <property type="component" value="Unassembled WGS sequence"/>
</dbReference>
<evidence type="ECO:0000313" key="2">
    <source>
        <dbReference type="Proteomes" id="UP000018888"/>
    </source>
</evidence>
<proteinExistence type="predicted"/>
<dbReference type="AlphaFoldDB" id="A0A2P4P7J6"/>
<evidence type="ECO:0000313" key="1">
    <source>
        <dbReference type="EMBL" id="POG61359.1"/>
    </source>
</evidence>
<name>A0A2P4P7J6_RHIID</name>
<dbReference type="EMBL" id="AUPC02000345">
    <property type="protein sequence ID" value="POG61359.1"/>
    <property type="molecule type" value="Genomic_DNA"/>
</dbReference>
<accession>A0A2P4P7J6</accession>
<gene>
    <name evidence="1" type="ORF">GLOIN_2v1786727</name>
</gene>
<sequence>MYQTIIRLSKYCKKCLKLYTNIIFGLRGQSQSTWLRNNETVILKRFEIPKILVNELKSLQQMFY</sequence>
<protein>
    <submittedName>
        <fullName evidence="1">Uncharacterized protein</fullName>
    </submittedName>
</protein>
<keyword evidence="2" id="KW-1185">Reference proteome</keyword>
<comment type="caution">
    <text evidence="1">The sequence shown here is derived from an EMBL/GenBank/DDBJ whole genome shotgun (WGS) entry which is preliminary data.</text>
</comment>
<reference evidence="1 2" key="1">
    <citation type="journal article" date="2013" name="Proc. Natl. Acad. Sci. U.S.A.">
        <title>Genome of an arbuscular mycorrhizal fungus provides insight into the oldest plant symbiosis.</title>
        <authorList>
            <person name="Tisserant E."/>
            <person name="Malbreil M."/>
            <person name="Kuo A."/>
            <person name="Kohler A."/>
            <person name="Symeonidi A."/>
            <person name="Balestrini R."/>
            <person name="Charron P."/>
            <person name="Duensing N."/>
            <person name="Frei Dit Frey N."/>
            <person name="Gianinazzi-Pearson V."/>
            <person name="Gilbert L.B."/>
            <person name="Handa Y."/>
            <person name="Herr J.R."/>
            <person name="Hijri M."/>
            <person name="Koul R."/>
            <person name="Kawaguchi M."/>
            <person name="Krajinski F."/>
            <person name="Lammers P.J."/>
            <person name="Masclaux F.G."/>
            <person name="Murat C."/>
            <person name="Morin E."/>
            <person name="Ndikumana S."/>
            <person name="Pagni M."/>
            <person name="Petitpierre D."/>
            <person name="Requena N."/>
            <person name="Rosikiewicz P."/>
            <person name="Riley R."/>
            <person name="Saito K."/>
            <person name="San Clemente H."/>
            <person name="Shapiro H."/>
            <person name="van Tuinen D."/>
            <person name="Becard G."/>
            <person name="Bonfante P."/>
            <person name="Paszkowski U."/>
            <person name="Shachar-Hill Y.Y."/>
            <person name="Tuskan G.A."/>
            <person name="Young P.W."/>
            <person name="Sanders I.R."/>
            <person name="Henrissat B."/>
            <person name="Rensing S.A."/>
            <person name="Grigoriev I.V."/>
            <person name="Corradi N."/>
            <person name="Roux C."/>
            <person name="Martin F."/>
        </authorList>
    </citation>
    <scope>NUCLEOTIDE SEQUENCE [LARGE SCALE GENOMIC DNA]</scope>
    <source>
        <strain evidence="1 2">DAOM 197198</strain>
    </source>
</reference>
<reference evidence="1 2" key="2">
    <citation type="journal article" date="2018" name="New Phytol.">
        <title>High intraspecific genome diversity in the model arbuscular mycorrhizal symbiont Rhizophagus irregularis.</title>
        <authorList>
            <person name="Chen E.C.H."/>
            <person name="Morin E."/>
            <person name="Beaudet D."/>
            <person name="Noel J."/>
            <person name="Yildirir G."/>
            <person name="Ndikumana S."/>
            <person name="Charron P."/>
            <person name="St-Onge C."/>
            <person name="Giorgi J."/>
            <person name="Kruger M."/>
            <person name="Marton T."/>
            <person name="Ropars J."/>
            <person name="Grigoriev I.V."/>
            <person name="Hainaut M."/>
            <person name="Henrissat B."/>
            <person name="Roux C."/>
            <person name="Martin F."/>
            <person name="Corradi N."/>
        </authorList>
    </citation>
    <scope>NUCLEOTIDE SEQUENCE [LARGE SCALE GENOMIC DNA]</scope>
    <source>
        <strain evidence="1 2">DAOM 197198</strain>
    </source>
</reference>